<proteinExistence type="predicted"/>
<organism evidence="2 3">
    <name type="scientific">Enterovibrio gelatinilyticus</name>
    <dbReference type="NCBI Taxonomy" id="2899819"/>
    <lineage>
        <taxon>Bacteria</taxon>
        <taxon>Pseudomonadati</taxon>
        <taxon>Pseudomonadota</taxon>
        <taxon>Gammaproteobacteria</taxon>
        <taxon>Vibrionales</taxon>
        <taxon>Vibrionaceae</taxon>
        <taxon>Enterovibrio</taxon>
    </lineage>
</organism>
<keyword evidence="1" id="KW-1133">Transmembrane helix</keyword>
<reference evidence="2" key="1">
    <citation type="submission" date="2021-12" db="EMBL/GenBank/DDBJ databases">
        <title>Enterovibrio ZSDZ35 sp. nov. and Enterovibrio ZSDZ42 sp. nov., isolated from coastal seawater in Qingdao.</title>
        <authorList>
            <person name="Zhang P."/>
        </authorList>
    </citation>
    <scope>NUCLEOTIDE SEQUENCE</scope>
    <source>
        <strain evidence="2">ZSDZ42</strain>
    </source>
</reference>
<dbReference type="Proteomes" id="UP001149400">
    <property type="component" value="Unassembled WGS sequence"/>
</dbReference>
<keyword evidence="3" id="KW-1185">Reference proteome</keyword>
<evidence type="ECO:0000313" key="2">
    <source>
        <dbReference type="EMBL" id="MDD1796381.1"/>
    </source>
</evidence>
<sequence length="401" mass="45720">MDGEMREKYKHWILAFLSLTVLLIVFIVYPSGFQLKISKGPDFLSDELSAYIDDDKINSDPYAASRYRPEDPLYAPLLAIQYGNKERAETLLKPLVEKSDSEAMFWLAEITYGQSIYSGETAGKLFAKAAEYGNPYAAIRLDNRDIECIQYMSHYCSKEWGEKGREILIKLAESGDARAGFALYKHDAVLNGGYSPRATLSEESFQVLAKAAVDGVKTQYYYPLMELLDLYQKSFAYPIWSRINHGKDDNYTVSSKDDELIKSLYMVAARNNDAYSIYVNFPSKEKGNILSLDENYIDSQTLRTLRIFSTVHSYGPIFARKSTINNEELINGIAWALVDDFNRNNHEKNISLNMFMYFLDRGKNAITPNETDIEEAKKLSGKIIKSLTPMIYLDENQTKAL</sequence>
<feature type="transmembrane region" description="Helical" evidence="1">
    <location>
        <begin position="12"/>
        <end position="29"/>
    </location>
</feature>
<protein>
    <recommendedName>
        <fullName evidence="4">Sel1 repeat family protein</fullName>
    </recommendedName>
</protein>
<gene>
    <name evidence="2" type="ORF">LRP50_25010</name>
</gene>
<evidence type="ECO:0008006" key="4">
    <source>
        <dbReference type="Google" id="ProtNLM"/>
    </source>
</evidence>
<keyword evidence="1" id="KW-0812">Transmembrane</keyword>
<comment type="caution">
    <text evidence="2">The sequence shown here is derived from an EMBL/GenBank/DDBJ whole genome shotgun (WGS) entry which is preliminary data.</text>
</comment>
<dbReference type="Gene3D" id="1.25.40.10">
    <property type="entry name" value="Tetratricopeptide repeat domain"/>
    <property type="match status" value="1"/>
</dbReference>
<accession>A0ABT5R7Z6</accession>
<name>A0ABT5R7Z6_9GAMM</name>
<dbReference type="InterPro" id="IPR011990">
    <property type="entry name" value="TPR-like_helical_dom_sf"/>
</dbReference>
<dbReference type="RefSeq" id="WP_274167107.1">
    <property type="nucleotide sequence ID" value="NZ_JAJUBC010000058.1"/>
</dbReference>
<evidence type="ECO:0000256" key="1">
    <source>
        <dbReference type="SAM" id="Phobius"/>
    </source>
</evidence>
<evidence type="ECO:0000313" key="3">
    <source>
        <dbReference type="Proteomes" id="UP001149400"/>
    </source>
</evidence>
<keyword evidence="1" id="KW-0472">Membrane</keyword>
<dbReference type="EMBL" id="JAJUBC010000058">
    <property type="protein sequence ID" value="MDD1796381.1"/>
    <property type="molecule type" value="Genomic_DNA"/>
</dbReference>